<sequence length="129" mass="13171">MAKKMLNATGRRWFIGAFGNLSISPTLVAKLAAVPAGDVVVFGDPAEPNIKVVGVTLISSALGASTTLTVKVGETTIINAQGTAAAVNSYIPVDDLMTQEGQEISLTVGGGAATGTVKLKLHYEMVGNL</sequence>
<name>A0A0S2SI48_9GAMM</name>
<accession>A0A0S2SI48</accession>
<gene>
    <name evidence="1" type="ORF">WL1483_1927</name>
</gene>
<evidence type="ECO:0000313" key="2">
    <source>
        <dbReference type="Proteomes" id="UP000058114"/>
    </source>
</evidence>
<proteinExistence type="predicted"/>
<dbReference type="Proteomes" id="UP000058114">
    <property type="component" value="Chromosome"/>
</dbReference>
<evidence type="ECO:0000313" key="1">
    <source>
        <dbReference type="EMBL" id="ALP41346.1"/>
    </source>
</evidence>
<dbReference type="KEGG" id="asr:WL1483_1927"/>
<organism evidence="1 2">
    <name type="scientific">Aeromonas schubertii</name>
    <dbReference type="NCBI Taxonomy" id="652"/>
    <lineage>
        <taxon>Bacteria</taxon>
        <taxon>Pseudomonadati</taxon>
        <taxon>Pseudomonadota</taxon>
        <taxon>Gammaproteobacteria</taxon>
        <taxon>Aeromonadales</taxon>
        <taxon>Aeromonadaceae</taxon>
        <taxon>Aeromonas</taxon>
    </lineage>
</organism>
<dbReference type="EMBL" id="CP013067">
    <property type="protein sequence ID" value="ALP41346.1"/>
    <property type="molecule type" value="Genomic_DNA"/>
</dbReference>
<dbReference type="RefSeq" id="WP_029301119.1">
    <property type="nucleotide sequence ID" value="NZ_CP013067.1"/>
</dbReference>
<reference evidence="1 2" key="2">
    <citation type="journal article" date="2016" name="Genome Announc.">
        <title>Complete Genome Sequence of the Highly Virulent Aeromonas schubertii Strain WL1483, Isolated from Diseased Snakehead Fish (Channa argus) in China.</title>
        <authorList>
            <person name="Liu L."/>
            <person name="Li N."/>
            <person name="Zhang D."/>
            <person name="Fu X."/>
            <person name="Shi C."/>
            <person name="Lin Q."/>
            <person name="Hao G."/>
        </authorList>
    </citation>
    <scope>NUCLEOTIDE SEQUENCE [LARGE SCALE GENOMIC DNA]</scope>
    <source>
        <strain evidence="1 2">WL1483</strain>
    </source>
</reference>
<dbReference type="PATRIC" id="fig|652.5.peg.2770"/>
<reference evidence="2" key="1">
    <citation type="submission" date="2015-10" db="EMBL/GenBank/DDBJ databases">
        <title>Complete Genome Sequence of Aeromonas schubertii strain WL1483.</title>
        <authorList>
            <person name="Liu L."/>
        </authorList>
    </citation>
    <scope>NUCLEOTIDE SEQUENCE [LARGE SCALE GENOMIC DNA]</scope>
    <source>
        <strain evidence="2">WL1483</strain>
    </source>
</reference>
<dbReference type="AlphaFoldDB" id="A0A0S2SI48"/>
<protein>
    <submittedName>
        <fullName evidence="1">Uncharacterized protein</fullName>
    </submittedName>
</protein>